<keyword evidence="3 7" id="KW-0575">Peroxidase</keyword>
<evidence type="ECO:0000313" key="8">
    <source>
        <dbReference type="EMBL" id="KRL38472.1"/>
    </source>
</evidence>
<dbReference type="PANTHER" id="PTHR11592:SF78">
    <property type="entry name" value="GLUTATHIONE PEROXIDASE"/>
    <property type="match status" value="1"/>
</dbReference>
<comment type="similarity">
    <text evidence="2 7">Belongs to the glutathione peroxidase family.</text>
</comment>
<dbReference type="InterPro" id="IPR029759">
    <property type="entry name" value="GPX_AS"/>
</dbReference>
<dbReference type="AlphaFoldDB" id="A0A0R1QC80"/>
<keyword evidence="4 7" id="KW-0560">Oxidoreductase</keyword>
<comment type="caution">
    <text evidence="8">The sequence shown here is derived from an EMBL/GenBank/DDBJ whole genome shotgun (WGS) entry which is preliminary data.</text>
</comment>
<dbReference type="PRINTS" id="PR01011">
    <property type="entry name" value="GLUTPROXDASE"/>
</dbReference>
<evidence type="ECO:0000256" key="1">
    <source>
        <dbReference type="ARBA" id="ARBA00000217"/>
    </source>
</evidence>
<dbReference type="PATRIC" id="fig|1423812.3.peg.1785"/>
<evidence type="ECO:0000256" key="3">
    <source>
        <dbReference type="ARBA" id="ARBA00022559"/>
    </source>
</evidence>
<dbReference type="PROSITE" id="PS00763">
    <property type="entry name" value="GLUTATHIONE_PEROXID_2"/>
    <property type="match status" value="1"/>
</dbReference>
<dbReference type="Proteomes" id="UP000051155">
    <property type="component" value="Unassembled WGS sequence"/>
</dbReference>
<dbReference type="SUPFAM" id="SSF52833">
    <property type="entry name" value="Thioredoxin-like"/>
    <property type="match status" value="1"/>
</dbReference>
<protein>
    <recommendedName>
        <fullName evidence="5 7">Glutathione peroxidase</fullName>
    </recommendedName>
</protein>
<dbReference type="GO" id="GO:0004602">
    <property type="term" value="F:glutathione peroxidase activity"/>
    <property type="evidence" value="ECO:0007669"/>
    <property type="project" value="UniProtKB-EC"/>
</dbReference>
<proteinExistence type="inferred from homology"/>
<dbReference type="InterPro" id="IPR000889">
    <property type="entry name" value="Glutathione_peroxidase"/>
</dbReference>
<evidence type="ECO:0000256" key="7">
    <source>
        <dbReference type="RuleBase" id="RU000499"/>
    </source>
</evidence>
<dbReference type="InterPro" id="IPR036249">
    <property type="entry name" value="Thioredoxin-like_sf"/>
</dbReference>
<dbReference type="Gene3D" id="3.40.30.10">
    <property type="entry name" value="Glutaredoxin"/>
    <property type="match status" value="1"/>
</dbReference>
<comment type="catalytic activity">
    <reaction evidence="1">
        <text>2 glutathione + H2O2 = glutathione disulfide + 2 H2O</text>
        <dbReference type="Rhea" id="RHEA:16833"/>
        <dbReference type="ChEBI" id="CHEBI:15377"/>
        <dbReference type="ChEBI" id="CHEBI:16240"/>
        <dbReference type="ChEBI" id="CHEBI:57925"/>
        <dbReference type="ChEBI" id="CHEBI:58297"/>
        <dbReference type="EC" id="1.11.1.9"/>
    </reaction>
</comment>
<organism evidence="8 9">
    <name type="scientific">Liquorilactobacillus uvarum DSM 19971</name>
    <dbReference type="NCBI Taxonomy" id="1423812"/>
    <lineage>
        <taxon>Bacteria</taxon>
        <taxon>Bacillati</taxon>
        <taxon>Bacillota</taxon>
        <taxon>Bacilli</taxon>
        <taxon>Lactobacillales</taxon>
        <taxon>Lactobacillaceae</taxon>
        <taxon>Liquorilactobacillus</taxon>
    </lineage>
</organism>
<evidence type="ECO:0000313" key="9">
    <source>
        <dbReference type="Proteomes" id="UP000051155"/>
    </source>
</evidence>
<dbReference type="STRING" id="1423812.FD20_GL001674"/>
<evidence type="ECO:0000256" key="4">
    <source>
        <dbReference type="ARBA" id="ARBA00023002"/>
    </source>
</evidence>
<gene>
    <name evidence="8" type="ORF">FD20_GL001674</name>
</gene>
<dbReference type="InterPro" id="IPR029760">
    <property type="entry name" value="GPX_CS"/>
</dbReference>
<feature type="active site" evidence="6">
    <location>
        <position position="62"/>
    </location>
</feature>
<dbReference type="FunFam" id="3.40.30.10:FF:000010">
    <property type="entry name" value="Glutathione peroxidase"/>
    <property type="match status" value="1"/>
</dbReference>
<dbReference type="PROSITE" id="PS51355">
    <property type="entry name" value="GLUTATHIONE_PEROXID_3"/>
    <property type="match status" value="1"/>
</dbReference>
<dbReference type="PROSITE" id="PS00460">
    <property type="entry name" value="GLUTATHIONE_PEROXID_1"/>
    <property type="match status" value="1"/>
</dbReference>
<dbReference type="PANTHER" id="PTHR11592">
    <property type="entry name" value="GLUTATHIONE PEROXIDASE"/>
    <property type="match status" value="1"/>
</dbReference>
<reference evidence="8 9" key="1">
    <citation type="journal article" date="2015" name="Genome Announc.">
        <title>Expanding the biotechnology potential of lactobacilli through comparative genomics of 213 strains and associated genera.</title>
        <authorList>
            <person name="Sun Z."/>
            <person name="Harris H.M."/>
            <person name="McCann A."/>
            <person name="Guo C."/>
            <person name="Argimon S."/>
            <person name="Zhang W."/>
            <person name="Yang X."/>
            <person name="Jeffery I.B."/>
            <person name="Cooney J.C."/>
            <person name="Kagawa T.F."/>
            <person name="Liu W."/>
            <person name="Song Y."/>
            <person name="Salvetti E."/>
            <person name="Wrobel A."/>
            <person name="Rasinkangas P."/>
            <person name="Parkhill J."/>
            <person name="Rea M.C."/>
            <person name="O'Sullivan O."/>
            <person name="Ritari J."/>
            <person name="Douillard F.P."/>
            <person name="Paul Ross R."/>
            <person name="Yang R."/>
            <person name="Briner A.E."/>
            <person name="Felis G.E."/>
            <person name="de Vos W.M."/>
            <person name="Barrangou R."/>
            <person name="Klaenhammer T.R."/>
            <person name="Caufield P.W."/>
            <person name="Cui Y."/>
            <person name="Zhang H."/>
            <person name="O'Toole P.W."/>
        </authorList>
    </citation>
    <scope>NUCLEOTIDE SEQUENCE [LARGE SCALE GENOMIC DNA]</scope>
    <source>
        <strain evidence="8 9">DSM 19971</strain>
    </source>
</reference>
<evidence type="ECO:0000256" key="2">
    <source>
        <dbReference type="ARBA" id="ARBA00006926"/>
    </source>
</evidence>
<dbReference type="Pfam" id="PF00255">
    <property type="entry name" value="GSHPx"/>
    <property type="match status" value="1"/>
</dbReference>
<dbReference type="EMBL" id="AZEG01000004">
    <property type="protein sequence ID" value="KRL38472.1"/>
    <property type="molecule type" value="Genomic_DNA"/>
</dbReference>
<dbReference type="GO" id="GO:0034599">
    <property type="term" value="P:cellular response to oxidative stress"/>
    <property type="evidence" value="ECO:0007669"/>
    <property type="project" value="TreeGrafter"/>
</dbReference>
<sequence length="184" mass="21016">MLSKQIDVCNFSKEIKNYAKYAKGENKMSVYSFEVTADNGEKYLLERYAGHPLLIVNTATKCGLAPQFKKLEQLYKQYQDKGLIVLGFPSNQFHQEVKNSQEAAETCRITYGVTFPMHQINDVNGEKALPLFKYLTTKENGILSKAIKWNFTKFLINKKGIPVKRYAPTTDPLKIAPDIEQLLQ</sequence>
<keyword evidence="9" id="KW-1185">Reference proteome</keyword>
<dbReference type="PIRSF" id="PIRSF000303">
    <property type="entry name" value="Glutathion_perox"/>
    <property type="match status" value="1"/>
</dbReference>
<evidence type="ECO:0000256" key="6">
    <source>
        <dbReference type="PIRSR" id="PIRSR000303-1"/>
    </source>
</evidence>
<evidence type="ECO:0000256" key="5">
    <source>
        <dbReference type="ARBA" id="ARBA00069346"/>
    </source>
</evidence>
<name>A0A0R1QC80_9LACO</name>
<dbReference type="CDD" id="cd00340">
    <property type="entry name" value="GSH_Peroxidase"/>
    <property type="match status" value="1"/>
</dbReference>
<accession>A0A0R1QC80</accession>